<feature type="region of interest" description="Disordered" evidence="1">
    <location>
        <begin position="1"/>
        <end position="94"/>
    </location>
</feature>
<evidence type="ECO:0000313" key="2">
    <source>
        <dbReference type="EMBL" id="PSN62100.1"/>
    </source>
</evidence>
<sequence length="808" mass="89067">MTPLQDATPKPLKYPADVEASMALPRQRGSPQASLSDLPYRRSNPSLHKLFESTASISGSRPSSGTATPTAPIVPGSAFSPGSRSSGTGTPGALPLGLSDEHRTLIQRAFVPHVAVLADDQTEDLIRGKGLEGGLLQLLRPFGELVPGKVTIRDSVGASKSHEDFGVRFVGVNDGLGLPTVPGRTSDLRLETPNGQRDGSRVSSSSVRPRRTGGDVAQIEELVDRHLQYSEFNTQHMVADYVNQGEPATAHSENTSSPFYTLYLKRLLSAMPIVPHETFAHPVAAIIAVNSRNPDPIEEFRRLYKRHHDGDLRLPQWVENDYLRYYVLVHDEETGDIARSNATFDAMKRHFGLHCHLLRLKSQQCITSDDDSVRLPTCEWMSAAEELAEIQRRETADDIEDPTPYIPDSDITAIRTFVRELVAQSVVPNMERMVATWNEQVLARRRGLSGRFMSLSKRWTGFGSGRNSSSPVPSSNSNYDSLQGFYRPDAAEALMRKLADYCFMLRDWKLALSTYDILRTDFNNDKAWRHYAGAAEMAAMSALMSTGPLSSKSRTENVDAWIEAASYSYTDRQRSAAPYYALRTLALGLELLRLRGFSAADDAARWASHILESGLVGPVGNALFTERVSACYAVRPGLGAFKLGSRRRKAALWAVLAAENWWRLDKALQAEKCLDTALAFYGAHAEEQLPAERTVEQVAAQGREKRALRLPFPQMQAFIDELRQQIMGLRLTNRGFDGVGGAEGGDDEGGEGREGEGGLQVEVATETLDARSPRAQSHRKSLIGASAPGMDVLSPVREREREGDDKFE</sequence>
<gene>
    <name evidence="2" type="ORF">BS50DRAFT_613170</name>
</gene>
<dbReference type="OrthoDB" id="203724at2759"/>
<dbReference type="STRING" id="1448308.A0A2T2N9Q5"/>
<dbReference type="EMBL" id="KZ678142">
    <property type="protein sequence ID" value="PSN62100.1"/>
    <property type="molecule type" value="Genomic_DNA"/>
</dbReference>
<reference evidence="2 3" key="1">
    <citation type="journal article" date="2018" name="Front. Microbiol.">
        <title>Genome-Wide Analysis of Corynespora cassiicola Leaf Fall Disease Putative Effectors.</title>
        <authorList>
            <person name="Lopez D."/>
            <person name="Ribeiro S."/>
            <person name="Label P."/>
            <person name="Fumanal B."/>
            <person name="Venisse J.S."/>
            <person name="Kohler A."/>
            <person name="de Oliveira R.R."/>
            <person name="Labutti K."/>
            <person name="Lipzen A."/>
            <person name="Lail K."/>
            <person name="Bauer D."/>
            <person name="Ohm R.A."/>
            <person name="Barry K.W."/>
            <person name="Spatafora J."/>
            <person name="Grigoriev I.V."/>
            <person name="Martin F.M."/>
            <person name="Pujade-Renaud V."/>
        </authorList>
    </citation>
    <scope>NUCLEOTIDE SEQUENCE [LARGE SCALE GENOMIC DNA]</scope>
    <source>
        <strain evidence="2 3">Philippines</strain>
    </source>
</reference>
<feature type="compositionally biased region" description="Basic and acidic residues" evidence="1">
    <location>
        <begin position="796"/>
        <end position="808"/>
    </location>
</feature>
<dbReference type="PANTHER" id="PTHR12975:SF6">
    <property type="entry name" value="TRAFFICKING PROTEIN PARTICLE COMPLEX SUBUNIT 8"/>
    <property type="match status" value="1"/>
</dbReference>
<evidence type="ECO:0000256" key="1">
    <source>
        <dbReference type="SAM" id="MobiDB-lite"/>
    </source>
</evidence>
<accession>A0A2T2N9Q5</accession>
<protein>
    <submittedName>
        <fullName evidence="2">Uncharacterized protein</fullName>
    </submittedName>
</protein>
<name>A0A2T2N9Q5_CORCC</name>
<feature type="compositionally biased region" description="Low complexity" evidence="1">
    <location>
        <begin position="80"/>
        <end position="94"/>
    </location>
</feature>
<evidence type="ECO:0000313" key="3">
    <source>
        <dbReference type="Proteomes" id="UP000240883"/>
    </source>
</evidence>
<proteinExistence type="predicted"/>
<keyword evidence="3" id="KW-1185">Reference proteome</keyword>
<dbReference type="AlphaFoldDB" id="A0A2T2N9Q5"/>
<dbReference type="PANTHER" id="PTHR12975">
    <property type="entry name" value="TRANSPORT PROTEIN TRAPP"/>
    <property type="match status" value="1"/>
</dbReference>
<dbReference type="Pfam" id="PF12739">
    <property type="entry name" value="TRAPPC-Trs85"/>
    <property type="match status" value="1"/>
</dbReference>
<dbReference type="GO" id="GO:1990072">
    <property type="term" value="C:TRAPPIII protein complex"/>
    <property type="evidence" value="ECO:0007669"/>
    <property type="project" value="TreeGrafter"/>
</dbReference>
<dbReference type="Proteomes" id="UP000240883">
    <property type="component" value="Unassembled WGS sequence"/>
</dbReference>
<dbReference type="InterPro" id="IPR024420">
    <property type="entry name" value="TRAPP_III_complex_Trs85"/>
</dbReference>
<organism evidence="2 3">
    <name type="scientific">Corynespora cassiicola Philippines</name>
    <dbReference type="NCBI Taxonomy" id="1448308"/>
    <lineage>
        <taxon>Eukaryota</taxon>
        <taxon>Fungi</taxon>
        <taxon>Dikarya</taxon>
        <taxon>Ascomycota</taxon>
        <taxon>Pezizomycotina</taxon>
        <taxon>Dothideomycetes</taxon>
        <taxon>Pleosporomycetidae</taxon>
        <taxon>Pleosporales</taxon>
        <taxon>Corynesporascaceae</taxon>
        <taxon>Corynespora</taxon>
    </lineage>
</organism>
<feature type="compositionally biased region" description="Polar residues" evidence="1">
    <location>
        <begin position="53"/>
        <end position="69"/>
    </location>
</feature>
<feature type="region of interest" description="Disordered" evidence="1">
    <location>
        <begin position="180"/>
        <end position="215"/>
    </location>
</feature>
<feature type="region of interest" description="Disordered" evidence="1">
    <location>
        <begin position="737"/>
        <end position="808"/>
    </location>
</feature>